<evidence type="ECO:0000313" key="2">
    <source>
        <dbReference type="Proteomes" id="UP000569732"/>
    </source>
</evidence>
<dbReference type="InterPro" id="IPR009241">
    <property type="entry name" value="HigB-like"/>
</dbReference>
<proteinExistence type="predicted"/>
<dbReference type="EMBL" id="JACCKB010000202">
    <property type="protein sequence ID" value="NYZ69961.1"/>
    <property type="molecule type" value="Genomic_DNA"/>
</dbReference>
<name>A0A853IIR1_9GAMM</name>
<sequence length="130" mass="15454">MSKPIIYLGRKIQKEIDQSPEDVRDRINFELVALQEGQPSSFEYHTYNDPEDDSKYPPVVHKNMKETIGKHARQFTIKSQDSYRIIYVSVHKEAIYVLHFFKKKTEGVSPKEYNTAHQRYKNLEQHRKSL</sequence>
<comment type="caution">
    <text evidence="1">The sequence shown here is derived from an EMBL/GenBank/DDBJ whole genome shotgun (WGS) entry which is preliminary data.</text>
</comment>
<evidence type="ECO:0000313" key="1">
    <source>
        <dbReference type="EMBL" id="NYZ69961.1"/>
    </source>
</evidence>
<dbReference type="RefSeq" id="WP_180571917.1">
    <property type="nucleotide sequence ID" value="NZ_JACCKB010000202.1"/>
</dbReference>
<organism evidence="1 2">
    <name type="scientific">Spartinivicinus marinus</name>
    <dbReference type="NCBI Taxonomy" id="2994442"/>
    <lineage>
        <taxon>Bacteria</taxon>
        <taxon>Pseudomonadati</taxon>
        <taxon>Pseudomonadota</taxon>
        <taxon>Gammaproteobacteria</taxon>
        <taxon>Oceanospirillales</taxon>
        <taxon>Zooshikellaceae</taxon>
        <taxon>Spartinivicinus</taxon>
    </lineage>
</organism>
<reference evidence="1 2" key="1">
    <citation type="submission" date="2020-07" db="EMBL/GenBank/DDBJ databases">
        <title>Endozoicomonas sp. nov., isolated from sediment.</title>
        <authorList>
            <person name="Gu T."/>
        </authorList>
    </citation>
    <scope>NUCLEOTIDE SEQUENCE [LARGE SCALE GENOMIC DNA]</scope>
    <source>
        <strain evidence="1 2">SM1973</strain>
    </source>
</reference>
<protein>
    <submittedName>
        <fullName evidence="1">Type II toxin-antitoxin system RelE/ParE family toxin</fullName>
    </submittedName>
</protein>
<accession>A0A853IIR1</accession>
<gene>
    <name evidence="1" type="ORF">H0A36_28515</name>
</gene>
<dbReference type="Proteomes" id="UP000569732">
    <property type="component" value="Unassembled WGS sequence"/>
</dbReference>
<dbReference type="AlphaFoldDB" id="A0A853IIR1"/>
<keyword evidence="2" id="KW-1185">Reference proteome</keyword>
<dbReference type="Pfam" id="PF05973">
    <property type="entry name" value="Gp49"/>
    <property type="match status" value="1"/>
</dbReference>